<gene>
    <name evidence="1" type="ORF">CTI12_AA076450</name>
</gene>
<accession>A0A2U1Q4P3</accession>
<evidence type="ECO:0000313" key="2">
    <source>
        <dbReference type="Proteomes" id="UP000245207"/>
    </source>
</evidence>
<protein>
    <submittedName>
        <fullName evidence="1">Uncharacterized protein</fullName>
    </submittedName>
</protein>
<name>A0A2U1Q4P3_ARTAN</name>
<dbReference type="Proteomes" id="UP000245207">
    <property type="component" value="Unassembled WGS sequence"/>
</dbReference>
<evidence type="ECO:0000313" key="1">
    <source>
        <dbReference type="EMBL" id="PWA92984.1"/>
    </source>
</evidence>
<dbReference type="EMBL" id="PKPP01000419">
    <property type="protein sequence ID" value="PWA92984.1"/>
    <property type="molecule type" value="Genomic_DNA"/>
</dbReference>
<comment type="caution">
    <text evidence="1">The sequence shown here is derived from an EMBL/GenBank/DDBJ whole genome shotgun (WGS) entry which is preliminary data.</text>
</comment>
<dbReference type="AlphaFoldDB" id="A0A2U1Q4P3"/>
<sequence length="149" mass="16996">MVRYGLWFEAMPSGNTAATAAAWLRFGGGRHYLPKREQGNKRTYVGRQGKRHTPDYSTQRTLAGSLELAVEPWVGLTNTQPKDHLNPIQQFRHLAKEFLMLGNWYSVNMLNKDQLIVVGMKGVSTHQQGNPYRPHWVSVETRKTQVAHP</sequence>
<organism evidence="1 2">
    <name type="scientific">Artemisia annua</name>
    <name type="common">Sweet wormwood</name>
    <dbReference type="NCBI Taxonomy" id="35608"/>
    <lineage>
        <taxon>Eukaryota</taxon>
        <taxon>Viridiplantae</taxon>
        <taxon>Streptophyta</taxon>
        <taxon>Embryophyta</taxon>
        <taxon>Tracheophyta</taxon>
        <taxon>Spermatophyta</taxon>
        <taxon>Magnoliopsida</taxon>
        <taxon>eudicotyledons</taxon>
        <taxon>Gunneridae</taxon>
        <taxon>Pentapetalae</taxon>
        <taxon>asterids</taxon>
        <taxon>campanulids</taxon>
        <taxon>Asterales</taxon>
        <taxon>Asteraceae</taxon>
        <taxon>Asteroideae</taxon>
        <taxon>Anthemideae</taxon>
        <taxon>Artemisiinae</taxon>
        <taxon>Artemisia</taxon>
    </lineage>
</organism>
<keyword evidence="2" id="KW-1185">Reference proteome</keyword>
<proteinExistence type="predicted"/>
<reference evidence="1 2" key="1">
    <citation type="journal article" date="2018" name="Mol. Plant">
        <title>The genome of Artemisia annua provides insight into the evolution of Asteraceae family and artemisinin biosynthesis.</title>
        <authorList>
            <person name="Shen Q."/>
            <person name="Zhang L."/>
            <person name="Liao Z."/>
            <person name="Wang S."/>
            <person name="Yan T."/>
            <person name="Shi P."/>
            <person name="Liu M."/>
            <person name="Fu X."/>
            <person name="Pan Q."/>
            <person name="Wang Y."/>
            <person name="Lv Z."/>
            <person name="Lu X."/>
            <person name="Zhang F."/>
            <person name="Jiang W."/>
            <person name="Ma Y."/>
            <person name="Chen M."/>
            <person name="Hao X."/>
            <person name="Li L."/>
            <person name="Tang Y."/>
            <person name="Lv G."/>
            <person name="Zhou Y."/>
            <person name="Sun X."/>
            <person name="Brodelius P.E."/>
            <person name="Rose J.K.C."/>
            <person name="Tang K."/>
        </authorList>
    </citation>
    <scope>NUCLEOTIDE SEQUENCE [LARGE SCALE GENOMIC DNA]</scope>
    <source>
        <strain evidence="2">cv. Huhao1</strain>
        <tissue evidence="1">Leaf</tissue>
    </source>
</reference>